<dbReference type="Pfam" id="PF02655">
    <property type="entry name" value="ATP-grasp_3"/>
    <property type="match status" value="1"/>
</dbReference>
<dbReference type="InterPro" id="IPR011761">
    <property type="entry name" value="ATP-grasp"/>
</dbReference>
<reference evidence="3 4" key="1">
    <citation type="submission" date="2019-12" db="EMBL/GenBank/DDBJ databases">
        <title>Sporaefaciens musculi gen. nov., sp. nov., a novel bacterium isolated from the caecum of an obese mouse.</title>
        <authorList>
            <person name="Rasmussen T.S."/>
            <person name="Streidl T."/>
            <person name="Hitch T.C.A."/>
            <person name="Wortmann E."/>
            <person name="Deptula P."/>
            <person name="Hansen M."/>
            <person name="Nielsen D.S."/>
            <person name="Clavel T."/>
            <person name="Vogensen F.K."/>
        </authorList>
    </citation>
    <scope>NUCLEOTIDE SEQUENCE [LARGE SCALE GENOMIC DNA]</scope>
    <source>
        <strain evidence="3 4">WCA-9-b2</strain>
    </source>
</reference>
<sequence length="389" mass="45408">MQTEYKGKTVLLLDGYGRQIPSILHQLHELGCVVTTVCESKLDVGYTSRYPQKRIVVKGIRENKKVYRQEIENELKRNHYDILFPVLEVATDICIDGDFQDRYRNLKIIAASREAFLKAYDKQQTMKICMENQIPCPITKMDNETMEEFLAKIDFPLVAKPRKGSGAAGFKRIMNRKQLYKYLADGIIKVEEYVIQELIPEGGLQYGGYVMMDRDHKPQSTLVVESCRWFPIDGGPGCYIRTINHKAMAAYSNRLLECLDWTSFGHIGFIMDPRDHTPKVMEINGRIPASIKICEWAGTKPVKNMLDLAYGKTLTPMKKRIPENLALRYFHTDLLWLIKNPNRLKAKPSWFYCRKQRDYIFSWQDPIPFFSYAIEHILTYRKDMAKRRH</sequence>
<dbReference type="InterPro" id="IPR013815">
    <property type="entry name" value="ATP_grasp_subdomain_1"/>
</dbReference>
<comment type="caution">
    <text evidence="3">The sequence shown here is derived from an EMBL/GenBank/DDBJ whole genome shotgun (WGS) entry which is preliminary data.</text>
</comment>
<evidence type="ECO:0000256" key="1">
    <source>
        <dbReference type="PROSITE-ProRule" id="PRU00409"/>
    </source>
</evidence>
<dbReference type="AlphaFoldDB" id="A0A7X3MLL3"/>
<dbReference type="GO" id="GO:0046872">
    <property type="term" value="F:metal ion binding"/>
    <property type="evidence" value="ECO:0007669"/>
    <property type="project" value="InterPro"/>
</dbReference>
<dbReference type="GO" id="GO:0005524">
    <property type="term" value="F:ATP binding"/>
    <property type="evidence" value="ECO:0007669"/>
    <property type="project" value="UniProtKB-UniRule"/>
</dbReference>
<dbReference type="SUPFAM" id="SSF56059">
    <property type="entry name" value="Glutathione synthetase ATP-binding domain-like"/>
    <property type="match status" value="1"/>
</dbReference>
<protein>
    <submittedName>
        <fullName evidence="3">ATP-grasp domain-containing protein</fullName>
    </submittedName>
</protein>
<keyword evidence="1" id="KW-0547">Nucleotide-binding</keyword>
<evidence type="ECO:0000259" key="2">
    <source>
        <dbReference type="PROSITE" id="PS50975"/>
    </source>
</evidence>
<name>A0A7X3MLL3_9FIRM</name>
<gene>
    <name evidence="3" type="ORF">GN277_26135</name>
</gene>
<dbReference type="EMBL" id="WUQX01000001">
    <property type="protein sequence ID" value="MXP78693.1"/>
    <property type="molecule type" value="Genomic_DNA"/>
</dbReference>
<evidence type="ECO:0000313" key="3">
    <source>
        <dbReference type="EMBL" id="MXP78693.1"/>
    </source>
</evidence>
<keyword evidence="1" id="KW-0067">ATP-binding</keyword>
<feature type="domain" description="ATP-grasp" evidence="2">
    <location>
        <begin position="126"/>
        <end position="310"/>
    </location>
</feature>
<evidence type="ECO:0000313" key="4">
    <source>
        <dbReference type="Proteomes" id="UP000460412"/>
    </source>
</evidence>
<accession>A0A7X3MLL3</accession>
<dbReference type="PROSITE" id="PS50975">
    <property type="entry name" value="ATP_GRASP"/>
    <property type="match status" value="1"/>
</dbReference>
<organism evidence="3 4">
    <name type="scientific">Sporofaciens musculi</name>
    <dbReference type="NCBI Taxonomy" id="2681861"/>
    <lineage>
        <taxon>Bacteria</taxon>
        <taxon>Bacillati</taxon>
        <taxon>Bacillota</taxon>
        <taxon>Clostridia</taxon>
        <taxon>Lachnospirales</taxon>
        <taxon>Lachnospiraceae</taxon>
        <taxon>Sporofaciens</taxon>
    </lineage>
</organism>
<dbReference type="RefSeq" id="WP_159755656.1">
    <property type="nucleotide sequence ID" value="NZ_WUQX01000001.1"/>
</dbReference>
<dbReference type="Gene3D" id="3.30.470.20">
    <property type="entry name" value="ATP-grasp fold, B domain"/>
    <property type="match status" value="1"/>
</dbReference>
<dbReference type="Gene3D" id="3.30.1490.20">
    <property type="entry name" value="ATP-grasp fold, A domain"/>
    <property type="match status" value="1"/>
</dbReference>
<proteinExistence type="predicted"/>
<keyword evidence="4" id="KW-1185">Reference proteome</keyword>
<dbReference type="Proteomes" id="UP000460412">
    <property type="component" value="Unassembled WGS sequence"/>
</dbReference>
<dbReference type="InterPro" id="IPR003806">
    <property type="entry name" value="ATP-grasp_PylC-type"/>
</dbReference>